<feature type="region of interest" description="Disordered" evidence="1">
    <location>
        <begin position="304"/>
        <end position="329"/>
    </location>
</feature>
<evidence type="ECO:0000256" key="1">
    <source>
        <dbReference type="SAM" id="MobiDB-lite"/>
    </source>
</evidence>
<name>A0A9X0AHI8_9HELO</name>
<dbReference type="Proteomes" id="UP001152300">
    <property type="component" value="Unassembled WGS sequence"/>
</dbReference>
<dbReference type="EMBL" id="JAPEIS010000010">
    <property type="protein sequence ID" value="KAJ8062318.1"/>
    <property type="molecule type" value="Genomic_DNA"/>
</dbReference>
<comment type="caution">
    <text evidence="2">The sequence shown here is derived from an EMBL/GenBank/DDBJ whole genome shotgun (WGS) entry which is preliminary data.</text>
</comment>
<evidence type="ECO:0000313" key="3">
    <source>
        <dbReference type="Proteomes" id="UP001152300"/>
    </source>
</evidence>
<feature type="region of interest" description="Disordered" evidence="1">
    <location>
        <begin position="1"/>
        <end position="129"/>
    </location>
</feature>
<feature type="compositionally biased region" description="Low complexity" evidence="1">
    <location>
        <begin position="96"/>
        <end position="120"/>
    </location>
</feature>
<accession>A0A9X0AHI8</accession>
<feature type="compositionally biased region" description="Basic residues" evidence="1">
    <location>
        <begin position="65"/>
        <end position="78"/>
    </location>
</feature>
<dbReference type="OrthoDB" id="3557847at2759"/>
<gene>
    <name evidence="2" type="ORF">OCU04_008865</name>
</gene>
<dbReference type="AlphaFoldDB" id="A0A9X0AHI8"/>
<sequence>MNSMSDLKQPPPEQEDEGGTFREVRYYDARSKTTKVVKKYAQPVHSFSTPGSSSSAGHGSSSHNRSSRVPHKSSHSSHKSSSAAHISSGRDQGEKSSSSGQPSSSQTQSTTQSQAMTSMSLDLQSAPAQTCDYREPRNSCVNPVTRSEGGKSRCDKHPLAFYPQKGMYCHKVKQKELRDSRGRVIQPERLCGHPDAEKELFLNKNFICYACEPPEKTLRCSVIGCGFEEKVAGFPDYQDENWQCQNHLGCTNEVMKHVHDHAQKGMVGGRAPFADFTSFEPSPDQGGILEDRILAHPKRSTEWFDMGDGRFAPPTRQHSRGGNMLPRPDRYDNYERSGTPHPGGYEPMPVTAPQNYSSYYQQTTYAEEPETYETDQPTFATQPVTEYETQGTQYATAPPTSFAGRDFTSGYTDEEVWEANRQRREQEAGDKDARRTCSERKHKKRKG</sequence>
<feature type="region of interest" description="Disordered" evidence="1">
    <location>
        <begin position="394"/>
        <end position="447"/>
    </location>
</feature>
<organism evidence="2 3">
    <name type="scientific">Sclerotinia nivalis</name>
    <dbReference type="NCBI Taxonomy" id="352851"/>
    <lineage>
        <taxon>Eukaryota</taxon>
        <taxon>Fungi</taxon>
        <taxon>Dikarya</taxon>
        <taxon>Ascomycota</taxon>
        <taxon>Pezizomycotina</taxon>
        <taxon>Leotiomycetes</taxon>
        <taxon>Helotiales</taxon>
        <taxon>Sclerotiniaceae</taxon>
        <taxon>Sclerotinia</taxon>
    </lineage>
</organism>
<keyword evidence="3" id="KW-1185">Reference proteome</keyword>
<proteinExistence type="predicted"/>
<feature type="compositionally biased region" description="Basic and acidic residues" evidence="1">
    <location>
        <begin position="418"/>
        <end position="439"/>
    </location>
</feature>
<evidence type="ECO:0000313" key="2">
    <source>
        <dbReference type="EMBL" id="KAJ8062318.1"/>
    </source>
</evidence>
<protein>
    <submittedName>
        <fullName evidence="2">Uncharacterized protein</fullName>
    </submittedName>
</protein>
<feature type="compositionally biased region" description="Low complexity" evidence="1">
    <location>
        <begin position="45"/>
        <end position="64"/>
    </location>
</feature>
<feature type="compositionally biased region" description="Basic and acidic residues" evidence="1">
    <location>
        <begin position="19"/>
        <end position="31"/>
    </location>
</feature>
<reference evidence="2" key="1">
    <citation type="submission" date="2022-11" db="EMBL/GenBank/DDBJ databases">
        <title>Genome Resource of Sclerotinia nivalis Strain SnTB1, a Plant Pathogen Isolated from American Ginseng.</title>
        <authorList>
            <person name="Fan S."/>
        </authorList>
    </citation>
    <scope>NUCLEOTIDE SEQUENCE</scope>
    <source>
        <strain evidence="2">SnTB1</strain>
    </source>
</reference>